<evidence type="ECO:0000256" key="6">
    <source>
        <dbReference type="ARBA" id="ARBA00023136"/>
    </source>
</evidence>
<feature type="transmembrane region" description="Helical" evidence="25">
    <location>
        <begin position="134"/>
        <end position="152"/>
    </location>
</feature>
<keyword evidence="6 25" id="KW-0472">Membrane</keyword>
<evidence type="ECO:0000256" key="4">
    <source>
        <dbReference type="ARBA" id="ARBA00022692"/>
    </source>
</evidence>
<dbReference type="SUPFAM" id="SSF103473">
    <property type="entry name" value="MFS general substrate transporter"/>
    <property type="match status" value="1"/>
</dbReference>
<evidence type="ECO:0000256" key="15">
    <source>
        <dbReference type="ARBA" id="ARBA00044899"/>
    </source>
</evidence>
<evidence type="ECO:0000256" key="17">
    <source>
        <dbReference type="ARBA" id="ARBA00044903"/>
    </source>
</evidence>
<evidence type="ECO:0000256" key="11">
    <source>
        <dbReference type="ARBA" id="ARBA00044884"/>
    </source>
</evidence>
<comment type="catalytic activity">
    <reaction evidence="20">
        <text>L-lysyl-glycine(out) = L-lysyl-glycine(in)</text>
        <dbReference type="Rhea" id="RHEA:79407"/>
        <dbReference type="ChEBI" id="CHEBI:191202"/>
    </reaction>
</comment>
<evidence type="ECO:0000256" key="14">
    <source>
        <dbReference type="ARBA" id="ARBA00044898"/>
    </source>
</evidence>
<dbReference type="Pfam" id="PF07690">
    <property type="entry name" value="MFS_1"/>
    <property type="match status" value="1"/>
</dbReference>
<keyword evidence="5 25" id="KW-1133">Transmembrane helix</keyword>
<dbReference type="EMBL" id="BARW01018339">
    <property type="protein sequence ID" value="GAI97823.1"/>
    <property type="molecule type" value="Genomic_DNA"/>
</dbReference>
<comment type="catalytic activity">
    <reaction evidence="13">
        <text>L-alpha-aminoacyl-L-lysine(out) = L-alpha-aminoacyl-L-lysine(in)</text>
        <dbReference type="Rhea" id="RHEA:79383"/>
        <dbReference type="ChEBI" id="CHEBI:229966"/>
    </reaction>
</comment>
<dbReference type="Gene3D" id="1.20.1250.20">
    <property type="entry name" value="MFS general substrate transporter like domains"/>
    <property type="match status" value="1"/>
</dbReference>
<proteinExistence type="inferred from homology"/>
<evidence type="ECO:0000256" key="22">
    <source>
        <dbReference type="ARBA" id="ARBA00045018"/>
    </source>
</evidence>
<evidence type="ECO:0000256" key="1">
    <source>
        <dbReference type="ARBA" id="ARBA00004155"/>
    </source>
</evidence>
<evidence type="ECO:0000313" key="27">
    <source>
        <dbReference type="EMBL" id="GAI97823.1"/>
    </source>
</evidence>
<comment type="subcellular location">
    <subcellularLocation>
        <location evidence="1">Lysosome membrane</location>
        <topology evidence="1">Multi-pass membrane protein</topology>
    </subcellularLocation>
</comment>
<evidence type="ECO:0000256" key="10">
    <source>
        <dbReference type="ARBA" id="ARBA00044881"/>
    </source>
</evidence>
<dbReference type="GO" id="GO:0022857">
    <property type="term" value="F:transmembrane transporter activity"/>
    <property type="evidence" value="ECO:0007669"/>
    <property type="project" value="InterPro"/>
</dbReference>
<evidence type="ECO:0000256" key="5">
    <source>
        <dbReference type="ARBA" id="ARBA00022989"/>
    </source>
</evidence>
<evidence type="ECO:0000256" key="18">
    <source>
        <dbReference type="ARBA" id="ARBA00044912"/>
    </source>
</evidence>
<evidence type="ECO:0000256" key="19">
    <source>
        <dbReference type="ARBA" id="ARBA00044919"/>
    </source>
</evidence>
<feature type="transmembrane region" description="Helical" evidence="25">
    <location>
        <begin position="12"/>
        <end position="33"/>
    </location>
</feature>
<comment type="catalytic activity">
    <reaction evidence="15">
        <text>L-arginyl-L-alpha-amino acid(out) = L-arginyl-L-alpha-amino acid(in)</text>
        <dbReference type="Rhea" id="RHEA:79371"/>
        <dbReference type="ChEBI" id="CHEBI:84315"/>
    </reaction>
</comment>
<comment type="catalytic activity">
    <reaction evidence="17">
        <text>L-arginyl-glycine(out) = L-arginyl-glycine(in)</text>
        <dbReference type="Rhea" id="RHEA:79391"/>
        <dbReference type="ChEBI" id="CHEBI:229955"/>
    </reaction>
</comment>
<evidence type="ECO:0000259" key="26">
    <source>
        <dbReference type="PROSITE" id="PS50850"/>
    </source>
</evidence>
<dbReference type="InterPro" id="IPR020846">
    <property type="entry name" value="MFS_dom"/>
</dbReference>
<dbReference type="PROSITE" id="PS50850">
    <property type="entry name" value="MFS"/>
    <property type="match status" value="1"/>
</dbReference>
<feature type="transmembrane region" description="Helical" evidence="25">
    <location>
        <begin position="164"/>
        <end position="190"/>
    </location>
</feature>
<accession>X1SXZ0</accession>
<feature type="transmembrane region" description="Helical" evidence="25">
    <location>
        <begin position="196"/>
        <end position="220"/>
    </location>
</feature>
<evidence type="ECO:0000256" key="2">
    <source>
        <dbReference type="ARBA" id="ARBA00008335"/>
    </source>
</evidence>
<keyword evidence="7" id="KW-0458">Lysosome</keyword>
<evidence type="ECO:0000256" key="13">
    <source>
        <dbReference type="ARBA" id="ARBA00044893"/>
    </source>
</evidence>
<comment type="catalytic activity">
    <reaction evidence="11">
        <text>L-alpha-aminoacyl-L-histidine(out) = L-alpha-aminoacyl-L-histidine(in)</text>
        <dbReference type="Rhea" id="RHEA:79375"/>
        <dbReference type="ChEBI" id="CHEBI:229967"/>
    </reaction>
</comment>
<comment type="catalytic activity">
    <reaction evidence="18">
        <text>L-histidyl-L-alpha-amino acid(out) = L-histidyl-L-alpha-amino acid(in)</text>
        <dbReference type="Rhea" id="RHEA:79379"/>
        <dbReference type="ChEBI" id="CHEBI:229964"/>
    </reaction>
</comment>
<comment type="subunit">
    <text evidence="24">Homodimer. Interacts with lysosomal protein GLMP (via lumenal domain); the interaction starts while both proteins are still in the endoplasmic reticulum and is required for stabilization of MFSD1 in lysosomes but has no direct effect on its targeting to lysosomes or transporter activity.</text>
</comment>
<evidence type="ECO:0000256" key="21">
    <source>
        <dbReference type="ARBA" id="ARBA00044985"/>
    </source>
</evidence>
<comment type="catalytic activity">
    <reaction evidence="12">
        <text>L-lysyl-L-alpha-amino acid(out) = L-lysyl-L-alpha-amino acid(in)</text>
        <dbReference type="Rhea" id="RHEA:79387"/>
        <dbReference type="ChEBI" id="CHEBI:229965"/>
    </reaction>
</comment>
<evidence type="ECO:0000256" key="24">
    <source>
        <dbReference type="ARBA" id="ARBA00046376"/>
    </source>
</evidence>
<feature type="domain" description="Major facilitator superfamily (MFS) profile" evidence="26">
    <location>
        <begin position="18"/>
        <end position="247"/>
    </location>
</feature>
<comment type="catalytic activity">
    <reaction evidence="19">
        <text>L-alanyl-L-lysine(out) = L-alanyl-L-lysine(in)</text>
        <dbReference type="Rhea" id="RHEA:79415"/>
        <dbReference type="ChEBI" id="CHEBI:192470"/>
    </reaction>
</comment>
<name>X1SXZ0_9ZZZZ</name>
<feature type="non-terminal residue" evidence="27">
    <location>
        <position position="247"/>
    </location>
</feature>
<protein>
    <recommendedName>
        <fullName evidence="21">Lysosomal dipeptide transporter MFSD1</fullName>
    </recommendedName>
    <alternativeName>
        <fullName evidence="22">Major facilitator superfamily domain-containing protein 1</fullName>
    </alternativeName>
</protein>
<comment type="catalytic activity">
    <reaction evidence="16">
        <text>L-lysyl-L-lysine(out) = L-lysyl-L-lysine(in)</text>
        <dbReference type="Rhea" id="RHEA:79403"/>
        <dbReference type="ChEBI" id="CHEBI:229956"/>
    </reaction>
</comment>
<evidence type="ECO:0000256" key="23">
    <source>
        <dbReference type="ARBA" id="ARBA00045709"/>
    </source>
</evidence>
<dbReference type="PANTHER" id="PTHR23512:SF3">
    <property type="entry name" value="MAJOR FACILITATOR SUPERFAMILY DOMAIN-CONTAINING PROTEIN 1"/>
    <property type="match status" value="1"/>
</dbReference>
<gene>
    <name evidence="27" type="ORF">S12H4_31425</name>
</gene>
<comment type="catalytic activity">
    <reaction evidence="8">
        <text>L-lysyl-L-alanine(out) = L-lysyl-L-alanine(in)</text>
        <dbReference type="Rhea" id="RHEA:79399"/>
        <dbReference type="ChEBI" id="CHEBI:229954"/>
    </reaction>
</comment>
<comment type="catalytic activity">
    <reaction evidence="14">
        <text>L-aspartyl-L-lysine(out) = L-aspartyl-L-lysine(in)</text>
        <dbReference type="Rhea" id="RHEA:79411"/>
        <dbReference type="ChEBI" id="CHEBI:229953"/>
    </reaction>
</comment>
<comment type="similarity">
    <text evidence="2">Belongs to the major facilitator superfamily.</text>
</comment>
<comment type="caution">
    <text evidence="27">The sequence shown here is derived from an EMBL/GenBank/DDBJ whole genome shotgun (WGS) entry which is preliminary data.</text>
</comment>
<keyword evidence="4 25" id="KW-0812">Transmembrane</keyword>
<keyword evidence="3" id="KW-0813">Transport</keyword>
<evidence type="ECO:0000256" key="20">
    <source>
        <dbReference type="ARBA" id="ARBA00044924"/>
    </source>
</evidence>
<dbReference type="InterPro" id="IPR011701">
    <property type="entry name" value="MFS"/>
</dbReference>
<dbReference type="AlphaFoldDB" id="X1SXZ0"/>
<comment type="catalytic activity">
    <reaction evidence="10">
        <text>L-alpha-aminoacyl-L-arginine(out) = L-alpha-aminoacyl-L-arginine(in)</text>
        <dbReference type="Rhea" id="RHEA:79367"/>
        <dbReference type="ChEBI" id="CHEBI:229968"/>
    </reaction>
</comment>
<comment type="function">
    <text evidence="23">Lysosomal dipeptide uniporter that selectively exports lysine, arginine or histidine-containing dipeptides with a net positive charge from the lysosome lumen into the cytosol. Could play a role in a specific type of protein O-glycosylation indirectly regulating macrophages migration and tissue invasion. Also essential for liver homeostasis.</text>
</comment>
<evidence type="ECO:0000256" key="16">
    <source>
        <dbReference type="ARBA" id="ARBA00044900"/>
    </source>
</evidence>
<evidence type="ECO:0000256" key="3">
    <source>
        <dbReference type="ARBA" id="ARBA00022448"/>
    </source>
</evidence>
<dbReference type="InterPro" id="IPR052187">
    <property type="entry name" value="MFSD1"/>
</dbReference>
<reference evidence="27" key="1">
    <citation type="journal article" date="2014" name="Front. Microbiol.">
        <title>High frequency of phylogenetically diverse reductive dehalogenase-homologous genes in deep subseafloor sedimentary metagenomes.</title>
        <authorList>
            <person name="Kawai M."/>
            <person name="Futagami T."/>
            <person name="Toyoda A."/>
            <person name="Takaki Y."/>
            <person name="Nishi S."/>
            <person name="Hori S."/>
            <person name="Arai W."/>
            <person name="Tsubouchi T."/>
            <person name="Morono Y."/>
            <person name="Uchiyama I."/>
            <person name="Ito T."/>
            <person name="Fujiyama A."/>
            <person name="Inagaki F."/>
            <person name="Takami H."/>
        </authorList>
    </citation>
    <scope>NUCLEOTIDE SEQUENCE</scope>
    <source>
        <strain evidence="27">Expedition CK06-06</strain>
    </source>
</reference>
<evidence type="ECO:0000256" key="8">
    <source>
        <dbReference type="ARBA" id="ARBA00044876"/>
    </source>
</evidence>
<dbReference type="GO" id="GO:0005765">
    <property type="term" value="C:lysosomal membrane"/>
    <property type="evidence" value="ECO:0007669"/>
    <property type="project" value="UniProtKB-SubCell"/>
</dbReference>
<evidence type="ECO:0000256" key="25">
    <source>
        <dbReference type="SAM" id="Phobius"/>
    </source>
</evidence>
<evidence type="ECO:0000256" key="7">
    <source>
        <dbReference type="ARBA" id="ARBA00023228"/>
    </source>
</evidence>
<dbReference type="PANTHER" id="PTHR23512">
    <property type="entry name" value="MAJOR FACILITATOR SUPERFAMILY DOMAIN-CONTAINING PROTEIN 1"/>
    <property type="match status" value="1"/>
</dbReference>
<organism evidence="27">
    <name type="scientific">marine sediment metagenome</name>
    <dbReference type="NCBI Taxonomy" id="412755"/>
    <lineage>
        <taxon>unclassified sequences</taxon>
        <taxon>metagenomes</taxon>
        <taxon>ecological metagenomes</taxon>
    </lineage>
</organism>
<sequence length="247" mass="27573">MEEIKKTLKDSALMRWGALLLVSFVMFATYYFYDVFSAIKSTLQSEIGLSNAEYGLMVGAYSFANSFLFMAILGGIILDKWGIRKTGFVFLSFVVLGAMTTAYGASDLFKPGAFGYSFMSSIFSRYSPELKMMLLGRFLFGLGCETCYITINKIMVKWFKGKELAFAFGINLAIARFGTATAFIFSPVLINAQTGWATASWFGAVLVLVSLLGFITYAMFDVKFDRHVKEKLPEDKSDEFKFSDVIA</sequence>
<comment type="catalytic activity">
    <reaction evidence="9">
        <text>L-histidyl-glycine(out) = L-histidyl-glycine(in)</text>
        <dbReference type="Rhea" id="RHEA:79395"/>
        <dbReference type="ChEBI" id="CHEBI:229957"/>
    </reaction>
</comment>
<evidence type="ECO:0000256" key="12">
    <source>
        <dbReference type="ARBA" id="ARBA00044891"/>
    </source>
</evidence>
<evidence type="ECO:0000256" key="9">
    <source>
        <dbReference type="ARBA" id="ARBA00044878"/>
    </source>
</evidence>
<feature type="transmembrane region" description="Helical" evidence="25">
    <location>
        <begin position="88"/>
        <end position="106"/>
    </location>
</feature>
<feature type="transmembrane region" description="Helical" evidence="25">
    <location>
        <begin position="53"/>
        <end position="76"/>
    </location>
</feature>
<dbReference type="InterPro" id="IPR036259">
    <property type="entry name" value="MFS_trans_sf"/>
</dbReference>